<evidence type="ECO:0000313" key="2">
    <source>
        <dbReference type="Proteomes" id="UP001602245"/>
    </source>
</evidence>
<dbReference type="Gene3D" id="3.40.50.280">
    <property type="entry name" value="Cobalamin-binding domain"/>
    <property type="match status" value="1"/>
</dbReference>
<keyword evidence="2" id="KW-1185">Reference proteome</keyword>
<reference evidence="1 2" key="1">
    <citation type="submission" date="2024-10" db="EMBL/GenBank/DDBJ databases">
        <title>The Natural Products Discovery Center: Release of the First 8490 Sequenced Strains for Exploring Actinobacteria Biosynthetic Diversity.</title>
        <authorList>
            <person name="Kalkreuter E."/>
            <person name="Kautsar S.A."/>
            <person name="Yang D."/>
            <person name="Bader C.D."/>
            <person name="Teijaro C.N."/>
            <person name="Fluegel L."/>
            <person name="Davis C.M."/>
            <person name="Simpson J.R."/>
            <person name="Lauterbach L."/>
            <person name="Steele A.D."/>
            <person name="Gui C."/>
            <person name="Meng S."/>
            <person name="Li G."/>
            <person name="Viehrig K."/>
            <person name="Ye F."/>
            <person name="Su P."/>
            <person name="Kiefer A.F."/>
            <person name="Nichols A."/>
            <person name="Cepeda A.J."/>
            <person name="Yan W."/>
            <person name="Fan B."/>
            <person name="Jiang Y."/>
            <person name="Adhikari A."/>
            <person name="Zheng C.-J."/>
            <person name="Schuster L."/>
            <person name="Cowan T.M."/>
            <person name="Smanski M.J."/>
            <person name="Chevrette M.G."/>
            <person name="De Carvalho L.P.S."/>
            <person name="Shen B."/>
        </authorList>
    </citation>
    <scope>NUCLEOTIDE SEQUENCE [LARGE SCALE GENOMIC DNA]</scope>
    <source>
        <strain evidence="1 2">NPDC000087</strain>
    </source>
</reference>
<accession>A0ABW6W8X5</accession>
<name>A0ABW6W8X5_9ACTN</name>
<sequence>MRSTEIGGGSVIMPATTISGLVHAAANLDTDAVSGAVRTSIASYGVTRTWEWLVSPAWHAVRDSRHDTDVSERLFTRAVAQVLMTVRSPLDRLPVLVLMACTPRERHVLPLEAFAAALAEVGAGSCVLGTRVPSPAVVAATRRLLPAVTVIWSQTGDTADPRQIRTLLTACPGVEVIAAGPGWGDAALPAVTVSAALKLTLVRISTGGGHTSGPITTTDHEGITT</sequence>
<comment type="caution">
    <text evidence="1">The sequence shown here is derived from an EMBL/GenBank/DDBJ whole genome shotgun (WGS) entry which is preliminary data.</text>
</comment>
<dbReference type="EMBL" id="JBIAZU010000002">
    <property type="protein sequence ID" value="MFF5289548.1"/>
    <property type="molecule type" value="Genomic_DNA"/>
</dbReference>
<protein>
    <submittedName>
        <fullName evidence="1">Uncharacterized protein</fullName>
    </submittedName>
</protein>
<dbReference type="Proteomes" id="UP001602245">
    <property type="component" value="Unassembled WGS sequence"/>
</dbReference>
<organism evidence="1 2">
    <name type="scientific">Paractinoplanes globisporus</name>
    <dbReference type="NCBI Taxonomy" id="113565"/>
    <lineage>
        <taxon>Bacteria</taxon>
        <taxon>Bacillati</taxon>
        <taxon>Actinomycetota</taxon>
        <taxon>Actinomycetes</taxon>
        <taxon>Micromonosporales</taxon>
        <taxon>Micromonosporaceae</taxon>
        <taxon>Paractinoplanes</taxon>
    </lineage>
</organism>
<gene>
    <name evidence="1" type="ORF">ACFY35_08925</name>
</gene>
<dbReference type="RefSeq" id="WP_157297230.1">
    <property type="nucleotide sequence ID" value="NZ_JBIAZU010000002.1"/>
</dbReference>
<evidence type="ECO:0000313" key="1">
    <source>
        <dbReference type="EMBL" id="MFF5289548.1"/>
    </source>
</evidence>
<proteinExistence type="predicted"/>